<feature type="region of interest" description="Disordered" evidence="1">
    <location>
        <begin position="1"/>
        <end position="27"/>
    </location>
</feature>
<gene>
    <name evidence="3" type="ORF">Y1Q_0016737</name>
</gene>
<feature type="compositionally biased region" description="Basic and acidic residues" evidence="1">
    <location>
        <begin position="9"/>
        <end position="21"/>
    </location>
</feature>
<accession>A0A151P5V2</accession>
<keyword evidence="4" id="KW-1185">Reference proteome</keyword>
<evidence type="ECO:0000256" key="2">
    <source>
        <dbReference type="SAM" id="Phobius"/>
    </source>
</evidence>
<keyword evidence="2" id="KW-1133">Transmembrane helix</keyword>
<feature type="region of interest" description="Disordered" evidence="1">
    <location>
        <begin position="78"/>
        <end position="98"/>
    </location>
</feature>
<keyword evidence="2" id="KW-0472">Membrane</keyword>
<dbReference type="AlphaFoldDB" id="A0A151P5V2"/>
<organism evidence="3 4">
    <name type="scientific">Alligator mississippiensis</name>
    <name type="common">American alligator</name>
    <dbReference type="NCBI Taxonomy" id="8496"/>
    <lineage>
        <taxon>Eukaryota</taxon>
        <taxon>Metazoa</taxon>
        <taxon>Chordata</taxon>
        <taxon>Craniata</taxon>
        <taxon>Vertebrata</taxon>
        <taxon>Euteleostomi</taxon>
        <taxon>Archelosauria</taxon>
        <taxon>Archosauria</taxon>
        <taxon>Crocodylia</taxon>
        <taxon>Alligatoridae</taxon>
        <taxon>Alligatorinae</taxon>
        <taxon>Alligator</taxon>
    </lineage>
</organism>
<reference evidence="3 4" key="1">
    <citation type="journal article" date="2012" name="Genome Biol.">
        <title>Sequencing three crocodilian genomes to illuminate the evolution of archosaurs and amniotes.</title>
        <authorList>
            <person name="St John J.A."/>
            <person name="Braun E.L."/>
            <person name="Isberg S.R."/>
            <person name="Miles L.G."/>
            <person name="Chong A.Y."/>
            <person name="Gongora J."/>
            <person name="Dalzell P."/>
            <person name="Moran C."/>
            <person name="Bed'hom B."/>
            <person name="Abzhanov A."/>
            <person name="Burgess S.C."/>
            <person name="Cooksey A.M."/>
            <person name="Castoe T.A."/>
            <person name="Crawford N.G."/>
            <person name="Densmore L.D."/>
            <person name="Drew J.C."/>
            <person name="Edwards S.V."/>
            <person name="Faircloth B.C."/>
            <person name="Fujita M.K."/>
            <person name="Greenwold M.J."/>
            <person name="Hoffmann F.G."/>
            <person name="Howard J.M."/>
            <person name="Iguchi T."/>
            <person name="Janes D.E."/>
            <person name="Khan S.Y."/>
            <person name="Kohno S."/>
            <person name="de Koning A.J."/>
            <person name="Lance S.L."/>
            <person name="McCarthy F.M."/>
            <person name="McCormack J.E."/>
            <person name="Merchant M.E."/>
            <person name="Peterson D.G."/>
            <person name="Pollock D.D."/>
            <person name="Pourmand N."/>
            <person name="Raney B.J."/>
            <person name="Roessler K.A."/>
            <person name="Sanford J.R."/>
            <person name="Sawyer R.H."/>
            <person name="Schmidt C.J."/>
            <person name="Triplett E.W."/>
            <person name="Tuberville T.D."/>
            <person name="Venegas-Anaya M."/>
            <person name="Howard J.T."/>
            <person name="Jarvis E.D."/>
            <person name="Guillette L.J.Jr."/>
            <person name="Glenn T.C."/>
            <person name="Green R.E."/>
            <person name="Ray D.A."/>
        </authorList>
    </citation>
    <scope>NUCLEOTIDE SEQUENCE [LARGE SCALE GENOMIC DNA]</scope>
    <source>
        <strain evidence="3">KSC_2009_1</strain>
    </source>
</reference>
<feature type="transmembrane region" description="Helical" evidence="2">
    <location>
        <begin position="36"/>
        <end position="53"/>
    </location>
</feature>
<evidence type="ECO:0000256" key="1">
    <source>
        <dbReference type="SAM" id="MobiDB-lite"/>
    </source>
</evidence>
<dbReference type="EMBL" id="AKHW03000764">
    <property type="protein sequence ID" value="KYO44424.1"/>
    <property type="molecule type" value="Genomic_DNA"/>
</dbReference>
<name>A0A151P5V2_ALLMI</name>
<proteinExistence type="predicted"/>
<feature type="transmembrane region" description="Helical" evidence="2">
    <location>
        <begin position="159"/>
        <end position="178"/>
    </location>
</feature>
<sequence length="180" mass="19108">MQHAAHWKSSLDKGRKRETLPKPKQHKSVRMRHLDAWIWIAVLLIALFSDAAFCRKGGGGRSSGRGSVKSGGLRGGFQSLAKSSSGSSLSKESSPKRGTKMAGVAAAGAAVGYGMGLLGRSRAGRGTSGGKQMTQSGFYYPNWSEPFAKGELYNQAPKGAQAFTTLILSLILCCLNIFRG</sequence>
<evidence type="ECO:0000313" key="4">
    <source>
        <dbReference type="Proteomes" id="UP000050525"/>
    </source>
</evidence>
<evidence type="ECO:0008006" key="5">
    <source>
        <dbReference type="Google" id="ProtNLM"/>
    </source>
</evidence>
<protein>
    <recommendedName>
        <fullName evidence="5">Shadow of prion protein</fullName>
    </recommendedName>
</protein>
<dbReference type="Proteomes" id="UP000050525">
    <property type="component" value="Unassembled WGS sequence"/>
</dbReference>
<evidence type="ECO:0000313" key="3">
    <source>
        <dbReference type="EMBL" id="KYO44424.1"/>
    </source>
</evidence>
<keyword evidence="2" id="KW-0812">Transmembrane</keyword>
<comment type="caution">
    <text evidence="3">The sequence shown here is derived from an EMBL/GenBank/DDBJ whole genome shotgun (WGS) entry which is preliminary data.</text>
</comment>
<feature type="compositionally biased region" description="Low complexity" evidence="1">
    <location>
        <begin position="79"/>
        <end position="92"/>
    </location>
</feature>